<proteinExistence type="inferred from homology"/>
<dbReference type="GeneID" id="103397394"/>
<evidence type="ECO:0000256" key="2">
    <source>
        <dbReference type="ARBA" id="ARBA00022980"/>
    </source>
</evidence>
<name>A0A3P8W5S4_CYNSE</name>
<dbReference type="PANTHER" id="PTHR36427:SF3">
    <property type="entry name" value="LARGE RIBOSOMAL SUBUNIT PROTEIN UL1M"/>
    <property type="match status" value="1"/>
</dbReference>
<evidence type="ECO:0000313" key="4">
    <source>
        <dbReference type="Ensembl" id="ENSCSEP00000021979.1"/>
    </source>
</evidence>
<reference evidence="4" key="2">
    <citation type="submission" date="2025-08" db="UniProtKB">
        <authorList>
            <consortium name="Ensembl"/>
        </authorList>
    </citation>
    <scope>IDENTIFICATION</scope>
</reference>
<dbReference type="OrthoDB" id="1747252at2759"/>
<comment type="similarity">
    <text evidence="1">Belongs to the universal ribosomal protein uL1 family.</text>
</comment>
<sequence length="322" mass="36546">MATGTRAVWKVLSRCQQHLLSVAAPANSGISQNAWRNVPVRTVAAVKTRAKKVSKEEAEKEIKKEKVINETKRHKPYGKTAREPVDDVYVMKHYTKTTYNATDAIELLKKFQKLDFTSHSQPVYVNLKLDMKLEKKRKVDAFVATLQLPFPFKTDLNKILVFTEDPNQMKEALENGASMAGGAELIQQIIDDEISADFYLAVPAVVPKIMALKSKLRKKFPKSNRGTVGDNIISMLDMYKTGFQYKVENQCYINTQIATLDMPTEHIFTNLQTILIDVCSRKPAEMGPFIERAIIGSQTSEALWFKSEDVLPKDEEKKEEEQ</sequence>
<dbReference type="GO" id="GO:0005840">
    <property type="term" value="C:ribosome"/>
    <property type="evidence" value="ECO:0007669"/>
    <property type="project" value="UniProtKB-KW"/>
</dbReference>
<dbReference type="GO" id="GO:1990904">
    <property type="term" value="C:ribonucleoprotein complex"/>
    <property type="evidence" value="ECO:0007669"/>
    <property type="project" value="UniProtKB-KW"/>
</dbReference>
<dbReference type="AlphaFoldDB" id="A0A3P8W5S4"/>
<dbReference type="Gene3D" id="3.30.190.20">
    <property type="match status" value="1"/>
</dbReference>
<protein>
    <submittedName>
        <fullName evidence="4">Mitochondrial ribosomal protein L1</fullName>
    </submittedName>
</protein>
<dbReference type="CTD" id="65008"/>
<dbReference type="GeneTree" id="ENSGT00940000162168"/>
<keyword evidence="2" id="KW-0689">Ribosomal protein</keyword>
<accession>A0A3P8W5S4</accession>
<dbReference type="InterPro" id="IPR016095">
    <property type="entry name" value="Ribosomal_uL1_3-a/b-sand"/>
</dbReference>
<dbReference type="Pfam" id="PF00687">
    <property type="entry name" value="Ribosomal_L1"/>
    <property type="match status" value="1"/>
</dbReference>
<reference evidence="4" key="3">
    <citation type="submission" date="2025-09" db="UniProtKB">
        <authorList>
            <consortium name="Ensembl"/>
        </authorList>
    </citation>
    <scope>IDENTIFICATION</scope>
</reference>
<evidence type="ECO:0000256" key="3">
    <source>
        <dbReference type="ARBA" id="ARBA00023274"/>
    </source>
</evidence>
<keyword evidence="3" id="KW-0687">Ribonucleoprotein</keyword>
<dbReference type="KEGG" id="csem:103397394"/>
<dbReference type="InParanoid" id="A0A3P8W5S4"/>
<dbReference type="RefSeq" id="XP_008333863.1">
    <property type="nucleotide sequence ID" value="XM_008335641.2"/>
</dbReference>
<dbReference type="Gene3D" id="3.40.50.790">
    <property type="match status" value="1"/>
</dbReference>
<evidence type="ECO:0000313" key="5">
    <source>
        <dbReference type="Proteomes" id="UP000265120"/>
    </source>
</evidence>
<keyword evidence="5" id="KW-1185">Reference proteome</keyword>
<dbReference type="InterPro" id="IPR023674">
    <property type="entry name" value="Ribosomal_uL1-like"/>
</dbReference>
<dbReference type="PANTHER" id="PTHR36427">
    <property type="entry name" value="54S RIBOSOMAL PROTEIN L1, MITOCHONDRIAL"/>
    <property type="match status" value="1"/>
</dbReference>
<dbReference type="InterPro" id="IPR028364">
    <property type="entry name" value="Ribosomal_uL1/biogenesis"/>
</dbReference>
<dbReference type="OMA" id="MWDKSSA"/>
<organism evidence="4 5">
    <name type="scientific">Cynoglossus semilaevis</name>
    <name type="common">Tongue sole</name>
    <dbReference type="NCBI Taxonomy" id="244447"/>
    <lineage>
        <taxon>Eukaryota</taxon>
        <taxon>Metazoa</taxon>
        <taxon>Chordata</taxon>
        <taxon>Craniata</taxon>
        <taxon>Vertebrata</taxon>
        <taxon>Euteleostomi</taxon>
        <taxon>Actinopterygii</taxon>
        <taxon>Neopterygii</taxon>
        <taxon>Teleostei</taxon>
        <taxon>Neoteleostei</taxon>
        <taxon>Acanthomorphata</taxon>
        <taxon>Carangaria</taxon>
        <taxon>Pleuronectiformes</taxon>
        <taxon>Pleuronectoidei</taxon>
        <taxon>Cynoglossidae</taxon>
        <taxon>Cynoglossinae</taxon>
        <taxon>Cynoglossus</taxon>
    </lineage>
</organism>
<dbReference type="Ensembl" id="ENSCSET00000022258.1">
    <property type="protein sequence ID" value="ENSCSEP00000021979.1"/>
    <property type="gene ID" value="ENSCSEG00000014014.1"/>
</dbReference>
<dbReference type="STRING" id="244447.ENSCSEP00000021979"/>
<evidence type="ECO:0000256" key="1">
    <source>
        <dbReference type="ARBA" id="ARBA00010531"/>
    </source>
</evidence>
<dbReference type="Proteomes" id="UP000265120">
    <property type="component" value="Chromosome Z"/>
</dbReference>
<dbReference type="SUPFAM" id="SSF56808">
    <property type="entry name" value="Ribosomal protein L1"/>
    <property type="match status" value="1"/>
</dbReference>
<reference evidence="4 5" key="1">
    <citation type="journal article" date="2014" name="Nat. Genet.">
        <title>Whole-genome sequence of a flatfish provides insights into ZW sex chromosome evolution and adaptation to a benthic lifestyle.</title>
        <authorList>
            <person name="Chen S."/>
            <person name="Zhang G."/>
            <person name="Shao C."/>
            <person name="Huang Q."/>
            <person name="Liu G."/>
            <person name="Zhang P."/>
            <person name="Song W."/>
            <person name="An N."/>
            <person name="Chalopin D."/>
            <person name="Volff J.N."/>
            <person name="Hong Y."/>
            <person name="Li Q."/>
            <person name="Sha Z."/>
            <person name="Zhou H."/>
            <person name="Xie M."/>
            <person name="Yu Q."/>
            <person name="Liu Y."/>
            <person name="Xiang H."/>
            <person name="Wang N."/>
            <person name="Wu K."/>
            <person name="Yang C."/>
            <person name="Zhou Q."/>
            <person name="Liao X."/>
            <person name="Yang L."/>
            <person name="Hu Q."/>
            <person name="Zhang J."/>
            <person name="Meng L."/>
            <person name="Jin L."/>
            <person name="Tian Y."/>
            <person name="Lian J."/>
            <person name="Yang J."/>
            <person name="Miao G."/>
            <person name="Liu S."/>
            <person name="Liang Z."/>
            <person name="Yan F."/>
            <person name="Li Y."/>
            <person name="Sun B."/>
            <person name="Zhang H."/>
            <person name="Zhang J."/>
            <person name="Zhu Y."/>
            <person name="Du M."/>
            <person name="Zhao Y."/>
            <person name="Schartl M."/>
            <person name="Tang Q."/>
            <person name="Wang J."/>
        </authorList>
    </citation>
    <scope>NUCLEOTIDE SEQUENCE</scope>
</reference>